<dbReference type="Proteomes" id="UP000307749">
    <property type="component" value="Unassembled WGS sequence"/>
</dbReference>
<evidence type="ECO:0000256" key="1">
    <source>
        <dbReference type="SAM" id="MobiDB-lite"/>
    </source>
</evidence>
<dbReference type="EMBL" id="MWQO01000007">
    <property type="protein sequence ID" value="THD11728.1"/>
    <property type="molecule type" value="Genomic_DNA"/>
</dbReference>
<accession>A0A4S3KTA1</accession>
<evidence type="ECO:0000256" key="2">
    <source>
        <dbReference type="SAM" id="Phobius"/>
    </source>
</evidence>
<dbReference type="STRING" id="993689.GCA_002077135_01544"/>
<sequence>MAQRGGDPLARGASGAESGAGAGAKLGECDAACQQRARRAGVAASTRPVVAAAGTGTGTGAARRGTIRRRAAMRPAQRMTRAHVRGQSMVEFIVILPTLLLLTLGIIQFAQIYIAKNTLDLAAFEGVRAGTLHNASTKWIDCGIAQGLMPLYGSSDTLNTVKTGWLEAECQVGIGPTRFLAAYSDAFADVKPPPALLGGSGKSVIDLQILNPTAATFKDFGEIGLSTKEEIPNDRLMWRSTDVGPASGEDIQDANLLMIRVQYCYPMDVLFIKQIVQGLAIGANKMINNQTTFGTACYTSGGVPLVAQTTMLMQSPAKQSLL</sequence>
<evidence type="ECO:0000313" key="4">
    <source>
        <dbReference type="EMBL" id="THD11728.1"/>
    </source>
</evidence>
<organism evidence="4 5">
    <name type="scientific">Metallibacterium scheffleri</name>
    <dbReference type="NCBI Taxonomy" id="993689"/>
    <lineage>
        <taxon>Bacteria</taxon>
        <taxon>Pseudomonadati</taxon>
        <taxon>Pseudomonadota</taxon>
        <taxon>Gammaproteobacteria</taxon>
        <taxon>Lysobacterales</taxon>
        <taxon>Rhodanobacteraceae</taxon>
        <taxon>Metallibacterium</taxon>
    </lineage>
</organism>
<feature type="region of interest" description="Disordered" evidence="1">
    <location>
        <begin position="1"/>
        <end position="22"/>
    </location>
</feature>
<proteinExistence type="predicted"/>
<dbReference type="Pfam" id="PF07811">
    <property type="entry name" value="TadE"/>
    <property type="match status" value="1"/>
</dbReference>
<feature type="transmembrane region" description="Helical" evidence="2">
    <location>
        <begin position="88"/>
        <end position="110"/>
    </location>
</feature>
<keyword evidence="2" id="KW-1133">Transmembrane helix</keyword>
<reference evidence="4 5" key="1">
    <citation type="submission" date="2017-02" db="EMBL/GenBank/DDBJ databases">
        <title>Whole genome sequencing of Metallibacterium scheffleri DSM 24874 (T).</title>
        <authorList>
            <person name="Kumar S."/>
            <person name="Patil P."/>
            <person name="Patil P.B."/>
        </authorList>
    </citation>
    <scope>NUCLEOTIDE SEQUENCE [LARGE SCALE GENOMIC DNA]</scope>
    <source>
        <strain evidence="4 5">DSM 24874</strain>
    </source>
</reference>
<gene>
    <name evidence="4" type="ORF">B1806_02345</name>
</gene>
<keyword evidence="2" id="KW-0472">Membrane</keyword>
<keyword evidence="5" id="KW-1185">Reference proteome</keyword>
<dbReference type="OrthoDB" id="8830148at2"/>
<dbReference type="AlphaFoldDB" id="A0A4S3KTA1"/>
<evidence type="ECO:0000259" key="3">
    <source>
        <dbReference type="Pfam" id="PF07811"/>
    </source>
</evidence>
<comment type="caution">
    <text evidence="4">The sequence shown here is derived from an EMBL/GenBank/DDBJ whole genome shotgun (WGS) entry which is preliminary data.</text>
</comment>
<dbReference type="InterPro" id="IPR012495">
    <property type="entry name" value="TadE-like_dom"/>
</dbReference>
<protein>
    <recommendedName>
        <fullName evidence="3">TadE-like domain-containing protein</fullName>
    </recommendedName>
</protein>
<feature type="domain" description="TadE-like" evidence="3">
    <location>
        <begin position="86"/>
        <end position="128"/>
    </location>
</feature>
<evidence type="ECO:0000313" key="5">
    <source>
        <dbReference type="Proteomes" id="UP000307749"/>
    </source>
</evidence>
<keyword evidence="2" id="KW-0812">Transmembrane</keyword>
<name>A0A4S3KTA1_9GAMM</name>